<evidence type="ECO:0000313" key="1">
    <source>
        <dbReference type="EMBL" id="KKM00137.1"/>
    </source>
</evidence>
<gene>
    <name evidence="1" type="ORF">LCGC14_1807480</name>
</gene>
<dbReference type="AlphaFoldDB" id="A0A0F9HAS1"/>
<name>A0A0F9HAS1_9ZZZZ</name>
<reference evidence="1" key="1">
    <citation type="journal article" date="2015" name="Nature">
        <title>Complex archaea that bridge the gap between prokaryotes and eukaryotes.</title>
        <authorList>
            <person name="Spang A."/>
            <person name="Saw J.H."/>
            <person name="Jorgensen S.L."/>
            <person name="Zaremba-Niedzwiedzka K."/>
            <person name="Martijn J."/>
            <person name="Lind A.E."/>
            <person name="van Eijk R."/>
            <person name="Schleper C."/>
            <person name="Guy L."/>
            <person name="Ettema T.J."/>
        </authorList>
    </citation>
    <scope>NUCLEOTIDE SEQUENCE</scope>
</reference>
<accession>A0A0F9HAS1</accession>
<sequence>MDRHPAICGVLLLLACGGDDPTDPTETVDPGPARFEAVGDYYLHAVVDSLTCGHNGCTARTVGSYADTSIGLYTLLVGPGGKLSLYTDSTYWLAYTEKMFISLGGGAQMISTGVVDIAGRWTATGTMYDSLSFTDDMYRIEILRGVLRGESARRTTTNGATRITPLYVDLYLDQPFAMDSVYNLEQGVFRTVDTVFELTFRVSY</sequence>
<proteinExistence type="predicted"/>
<organism evidence="1">
    <name type="scientific">marine sediment metagenome</name>
    <dbReference type="NCBI Taxonomy" id="412755"/>
    <lineage>
        <taxon>unclassified sequences</taxon>
        <taxon>metagenomes</taxon>
        <taxon>ecological metagenomes</taxon>
    </lineage>
</organism>
<dbReference type="EMBL" id="LAZR01017506">
    <property type="protein sequence ID" value="KKM00137.1"/>
    <property type="molecule type" value="Genomic_DNA"/>
</dbReference>
<protein>
    <submittedName>
        <fullName evidence="1">Uncharacterized protein</fullName>
    </submittedName>
</protein>
<dbReference type="PROSITE" id="PS51257">
    <property type="entry name" value="PROKAR_LIPOPROTEIN"/>
    <property type="match status" value="1"/>
</dbReference>
<comment type="caution">
    <text evidence="1">The sequence shown here is derived from an EMBL/GenBank/DDBJ whole genome shotgun (WGS) entry which is preliminary data.</text>
</comment>